<comment type="similarity">
    <text evidence="2">Belongs to the sodium:galactoside symporter (TC 2.A.2) family.</text>
</comment>
<dbReference type="InterPro" id="IPR018043">
    <property type="entry name" value="Na/Gal_symport_CS"/>
</dbReference>
<organism evidence="9 10">
    <name type="scientific">Oceanibaculum indicum</name>
    <dbReference type="NCBI Taxonomy" id="526216"/>
    <lineage>
        <taxon>Bacteria</taxon>
        <taxon>Pseudomonadati</taxon>
        <taxon>Pseudomonadota</taxon>
        <taxon>Alphaproteobacteria</taxon>
        <taxon>Rhodospirillales</taxon>
        <taxon>Oceanibaculaceae</taxon>
        <taxon>Oceanibaculum</taxon>
    </lineage>
</organism>
<proteinExistence type="inferred from homology"/>
<dbReference type="Pfam" id="PF13347">
    <property type="entry name" value="MFS_2"/>
    <property type="match status" value="1"/>
</dbReference>
<dbReference type="Gene3D" id="1.20.1250.20">
    <property type="entry name" value="MFS general substrate transporter like domains"/>
    <property type="match status" value="1"/>
</dbReference>
<keyword evidence="3" id="KW-0813">Transport</keyword>
<feature type="transmembrane region" description="Helical" evidence="8">
    <location>
        <begin position="256"/>
        <end position="276"/>
    </location>
</feature>
<keyword evidence="4" id="KW-1003">Cell membrane</keyword>
<dbReference type="Proteomes" id="UP000277424">
    <property type="component" value="Unassembled WGS sequence"/>
</dbReference>
<gene>
    <name evidence="9" type="ORF">BCL74_1072</name>
</gene>
<dbReference type="AlphaFoldDB" id="A0A420WQZ1"/>
<feature type="transmembrane region" description="Helical" evidence="8">
    <location>
        <begin position="311"/>
        <end position="330"/>
    </location>
</feature>
<comment type="subcellular location">
    <subcellularLocation>
        <location evidence="1">Cell membrane</location>
        <topology evidence="1">Multi-pass membrane protein</topology>
    </subcellularLocation>
</comment>
<protein>
    <submittedName>
        <fullName evidence="9">Na+/melibiose symporter-like transporter</fullName>
    </submittedName>
</protein>
<dbReference type="GO" id="GO:0006814">
    <property type="term" value="P:sodium ion transport"/>
    <property type="evidence" value="ECO:0007669"/>
    <property type="project" value="InterPro"/>
</dbReference>
<feature type="transmembrane region" description="Helical" evidence="8">
    <location>
        <begin position="12"/>
        <end position="34"/>
    </location>
</feature>
<reference evidence="9 10" key="1">
    <citation type="submission" date="2018-10" db="EMBL/GenBank/DDBJ databases">
        <title>Comparative analysis of microorganisms from saline springs in Andes Mountain Range, Colombia.</title>
        <authorList>
            <person name="Rubin E."/>
        </authorList>
    </citation>
    <scope>NUCLEOTIDE SEQUENCE [LARGE SCALE GENOMIC DNA]</scope>
    <source>
        <strain evidence="9 10">USBA 36</strain>
    </source>
</reference>
<dbReference type="SUPFAM" id="SSF103473">
    <property type="entry name" value="MFS general substrate transporter"/>
    <property type="match status" value="1"/>
</dbReference>
<feature type="transmembrane region" description="Helical" evidence="8">
    <location>
        <begin position="351"/>
        <end position="377"/>
    </location>
</feature>
<dbReference type="InterPro" id="IPR039672">
    <property type="entry name" value="MFS_2"/>
</dbReference>
<evidence type="ECO:0000313" key="10">
    <source>
        <dbReference type="Proteomes" id="UP000277424"/>
    </source>
</evidence>
<dbReference type="PANTHER" id="PTHR11328:SF24">
    <property type="entry name" value="MAJOR FACILITATOR SUPERFAMILY (MFS) PROFILE DOMAIN-CONTAINING PROTEIN"/>
    <property type="match status" value="1"/>
</dbReference>
<evidence type="ECO:0000256" key="3">
    <source>
        <dbReference type="ARBA" id="ARBA00022448"/>
    </source>
</evidence>
<feature type="transmembrane region" description="Helical" evidence="8">
    <location>
        <begin position="288"/>
        <end position="305"/>
    </location>
</feature>
<evidence type="ECO:0000256" key="8">
    <source>
        <dbReference type="SAM" id="Phobius"/>
    </source>
</evidence>
<sequence>MPHSSLARRILAAYGLPGLPMAALGLPLFIYLPTFYAADLGLNLTAVGAVLLLARLWDGVTDPAVGVLSDRTRSRWGRRRPWMIAGLPVTLLAMWMLFVPPQGAGILHLLGWSMLLYLGWTMISLPHSAWGAELSPDYHERSRITASRELFVVLGTLIAAGLPALVGGGNAEVLKVLAVALLIALPLTILLASAVVSEPPRPAPRTNNWRLAIRVLLANRPFRRLIVAYLLNGIANGLPATLVLLFAAQVLQLGDLSGLFLTVYFGCGILSIPVWIAASRKLEKHRAWCMAMLLNCLFFAPVPLLGAGDMAGFLAICVLTGLCLGADLALPPSMQADVVDIDTAESGAHRAGLYFALWGVATKLALALAVGIAFPILDLFGFQAAAGSANDPLALSALAALYAIAPIAFKLAAIALMWGYPIGAAEHAAVKRRIEAVP</sequence>
<keyword evidence="5 8" id="KW-0812">Transmembrane</keyword>
<evidence type="ECO:0000256" key="7">
    <source>
        <dbReference type="ARBA" id="ARBA00023136"/>
    </source>
</evidence>
<dbReference type="GO" id="GO:0015293">
    <property type="term" value="F:symporter activity"/>
    <property type="evidence" value="ECO:0007669"/>
    <property type="project" value="InterPro"/>
</dbReference>
<dbReference type="GO" id="GO:0005886">
    <property type="term" value="C:plasma membrane"/>
    <property type="evidence" value="ECO:0007669"/>
    <property type="project" value="UniProtKB-SubCell"/>
</dbReference>
<dbReference type="EMBL" id="RBIG01000001">
    <property type="protein sequence ID" value="RKQ73286.1"/>
    <property type="molecule type" value="Genomic_DNA"/>
</dbReference>
<evidence type="ECO:0000256" key="1">
    <source>
        <dbReference type="ARBA" id="ARBA00004651"/>
    </source>
</evidence>
<evidence type="ECO:0000256" key="2">
    <source>
        <dbReference type="ARBA" id="ARBA00009617"/>
    </source>
</evidence>
<keyword evidence="7 8" id="KW-0472">Membrane</keyword>
<feature type="transmembrane region" description="Helical" evidence="8">
    <location>
        <begin position="150"/>
        <end position="170"/>
    </location>
</feature>
<evidence type="ECO:0000256" key="4">
    <source>
        <dbReference type="ARBA" id="ARBA00022475"/>
    </source>
</evidence>
<keyword evidence="6 8" id="KW-1133">Transmembrane helix</keyword>
<name>A0A420WQZ1_9PROT</name>
<evidence type="ECO:0000256" key="5">
    <source>
        <dbReference type="ARBA" id="ARBA00022692"/>
    </source>
</evidence>
<dbReference type="InterPro" id="IPR036259">
    <property type="entry name" value="MFS_trans_sf"/>
</dbReference>
<feature type="transmembrane region" description="Helical" evidence="8">
    <location>
        <begin position="176"/>
        <end position="196"/>
    </location>
</feature>
<evidence type="ECO:0000313" key="9">
    <source>
        <dbReference type="EMBL" id="RKQ73286.1"/>
    </source>
</evidence>
<feature type="transmembrane region" description="Helical" evidence="8">
    <location>
        <begin position="397"/>
        <end position="423"/>
    </location>
</feature>
<comment type="caution">
    <text evidence="9">The sequence shown here is derived from an EMBL/GenBank/DDBJ whole genome shotgun (WGS) entry which is preliminary data.</text>
</comment>
<dbReference type="PANTHER" id="PTHR11328">
    <property type="entry name" value="MAJOR FACILITATOR SUPERFAMILY DOMAIN-CONTAINING PROTEIN"/>
    <property type="match status" value="1"/>
</dbReference>
<evidence type="ECO:0000256" key="6">
    <source>
        <dbReference type="ARBA" id="ARBA00022989"/>
    </source>
</evidence>
<dbReference type="RefSeq" id="WP_121218088.1">
    <property type="nucleotide sequence ID" value="NZ_RBIG01000001.1"/>
</dbReference>
<dbReference type="OrthoDB" id="181905at2"/>
<dbReference type="PROSITE" id="PS00872">
    <property type="entry name" value="NA_GALACTOSIDE_SYMP"/>
    <property type="match status" value="1"/>
</dbReference>
<dbReference type="GO" id="GO:0008643">
    <property type="term" value="P:carbohydrate transport"/>
    <property type="evidence" value="ECO:0007669"/>
    <property type="project" value="InterPro"/>
</dbReference>
<feature type="transmembrane region" description="Helical" evidence="8">
    <location>
        <begin position="226"/>
        <end position="250"/>
    </location>
</feature>
<accession>A0A420WQZ1</accession>
<feature type="transmembrane region" description="Helical" evidence="8">
    <location>
        <begin position="81"/>
        <end position="99"/>
    </location>
</feature>
<feature type="transmembrane region" description="Helical" evidence="8">
    <location>
        <begin position="105"/>
        <end position="129"/>
    </location>
</feature>